<name>A0A161JD46_9GAMM</name>
<gene>
    <name evidence="2" type="ORF">ATSB10_20010</name>
</gene>
<dbReference type="Proteomes" id="UP000077255">
    <property type="component" value="Chromosome"/>
</dbReference>
<dbReference type="EMBL" id="CP014841">
    <property type="protein sequence ID" value="AND69455.1"/>
    <property type="molecule type" value="Genomic_DNA"/>
</dbReference>
<protein>
    <submittedName>
        <fullName evidence="2">Uncharacterized protein</fullName>
    </submittedName>
</protein>
<reference evidence="2 3" key="1">
    <citation type="submission" date="2016-02" db="EMBL/GenBank/DDBJ databases">
        <title>Complete genome sequencing and analysis of ATSB10, Dyella thiooxydans isolated from rhizosphere soil of sunflower (Helianthus annuus L.).</title>
        <authorList>
            <person name="Lee Y."/>
            <person name="Hwangbo K."/>
            <person name="Chung H."/>
            <person name="Yoo J."/>
            <person name="Kim K.Y."/>
            <person name="Sa T.M."/>
            <person name="Um Y."/>
            <person name="Madhaiyan M."/>
        </authorList>
    </citation>
    <scope>NUCLEOTIDE SEQUENCE [LARGE SCALE GENOMIC DNA]</scope>
    <source>
        <strain evidence="2 3">ATSB10</strain>
    </source>
</reference>
<accession>A0A161JD46</accession>
<dbReference type="AlphaFoldDB" id="A0A161JD46"/>
<keyword evidence="3" id="KW-1185">Reference proteome</keyword>
<proteinExistence type="predicted"/>
<sequence>MVCQRSAYDKPSDKQNDQNLDRQLADRLEPNLRRVTCV</sequence>
<dbReference type="KEGG" id="dtx:ATSB10_20010"/>
<dbReference type="PATRIC" id="fig|445710.3.peg.1998"/>
<feature type="compositionally biased region" description="Basic and acidic residues" evidence="1">
    <location>
        <begin position="7"/>
        <end position="26"/>
    </location>
</feature>
<organism evidence="2 3">
    <name type="scientific">Dyella thiooxydans</name>
    <dbReference type="NCBI Taxonomy" id="445710"/>
    <lineage>
        <taxon>Bacteria</taxon>
        <taxon>Pseudomonadati</taxon>
        <taxon>Pseudomonadota</taxon>
        <taxon>Gammaproteobacteria</taxon>
        <taxon>Lysobacterales</taxon>
        <taxon>Rhodanobacteraceae</taxon>
        <taxon>Dyella</taxon>
    </lineage>
</organism>
<evidence type="ECO:0000313" key="2">
    <source>
        <dbReference type="EMBL" id="AND69455.1"/>
    </source>
</evidence>
<evidence type="ECO:0000256" key="1">
    <source>
        <dbReference type="SAM" id="MobiDB-lite"/>
    </source>
</evidence>
<feature type="region of interest" description="Disordered" evidence="1">
    <location>
        <begin position="1"/>
        <end position="26"/>
    </location>
</feature>
<evidence type="ECO:0000313" key="3">
    <source>
        <dbReference type="Proteomes" id="UP000077255"/>
    </source>
</evidence>